<feature type="region of interest" description="Disordered" evidence="1">
    <location>
        <begin position="1"/>
        <end position="55"/>
    </location>
</feature>
<dbReference type="EMBL" id="CADCUC010000618">
    <property type="protein sequence ID" value="CAA9360202.1"/>
    <property type="molecule type" value="Genomic_DNA"/>
</dbReference>
<feature type="non-terminal residue" evidence="2">
    <location>
        <position position="55"/>
    </location>
</feature>
<keyword evidence="2" id="KW-0449">Lipoprotein</keyword>
<evidence type="ECO:0000313" key="2">
    <source>
        <dbReference type="EMBL" id="CAA9360202.1"/>
    </source>
</evidence>
<feature type="non-terminal residue" evidence="2">
    <location>
        <position position="1"/>
    </location>
</feature>
<sequence>EGSCRGDARRGAPASRQRPPHDHGDRAPARGGGAHPRKNLWPHDGGQAPAGARRV</sequence>
<protein>
    <submittedName>
        <fullName evidence="2">NLP/P60 family lipoprotein</fullName>
    </submittedName>
</protein>
<feature type="compositionally biased region" description="Basic and acidic residues" evidence="1">
    <location>
        <begin position="1"/>
        <end position="10"/>
    </location>
</feature>
<gene>
    <name evidence="2" type="ORF">AVDCRST_MAG90-2965</name>
</gene>
<organism evidence="2">
    <name type="scientific">uncultured Microvirga sp</name>
    <dbReference type="NCBI Taxonomy" id="412392"/>
    <lineage>
        <taxon>Bacteria</taxon>
        <taxon>Pseudomonadati</taxon>
        <taxon>Pseudomonadota</taxon>
        <taxon>Alphaproteobacteria</taxon>
        <taxon>Hyphomicrobiales</taxon>
        <taxon>Methylobacteriaceae</taxon>
        <taxon>Microvirga</taxon>
        <taxon>environmental samples</taxon>
    </lineage>
</organism>
<reference evidence="2" key="1">
    <citation type="submission" date="2020-02" db="EMBL/GenBank/DDBJ databases">
        <authorList>
            <person name="Meier V. D."/>
        </authorList>
    </citation>
    <scope>NUCLEOTIDE SEQUENCE</scope>
    <source>
        <strain evidence="2">AVDCRST_MAG90</strain>
    </source>
</reference>
<dbReference type="AlphaFoldDB" id="A0A6J4MIA6"/>
<name>A0A6J4MIA6_9HYPH</name>
<evidence type="ECO:0000256" key="1">
    <source>
        <dbReference type="SAM" id="MobiDB-lite"/>
    </source>
</evidence>
<proteinExistence type="predicted"/>
<accession>A0A6J4MIA6</accession>
<feature type="compositionally biased region" description="Basic and acidic residues" evidence="1">
    <location>
        <begin position="19"/>
        <end position="28"/>
    </location>
</feature>